<evidence type="ECO:0000256" key="6">
    <source>
        <dbReference type="ARBA" id="ARBA00023022"/>
    </source>
</evidence>
<evidence type="ECO:0000259" key="9">
    <source>
        <dbReference type="PROSITE" id="PS51390"/>
    </source>
</evidence>
<comment type="subcellular location">
    <subcellularLocation>
        <location evidence="1">Secreted</location>
    </subcellularLocation>
</comment>
<dbReference type="AGR" id="RGD:1303102"/>
<dbReference type="PANTHER" id="PTHR19441">
    <property type="entry name" value="WHEY ACDIC PROTEIN WAP"/>
    <property type="match status" value="1"/>
</dbReference>
<dbReference type="GeneTree" id="ENSGT00730000111217"/>
<dbReference type="PANTHER" id="PTHR19441:SF44">
    <property type="entry name" value="ANTILEUKOPROTEINASE"/>
    <property type="match status" value="1"/>
</dbReference>
<sequence length="131" mass="14269">MNFSGLFPHLVLLALGILAPWGVEGEKSGAIKAGACPARKPVQCLKREKPECSTDWGCPGKQRCCQDTCGFKCLNPVPIPRPVKKKSGSCLRFAVPCRPLPPLSQCQNDGQCDGKYKCCQRICGKFCFPPK</sequence>
<organism evidence="10 11">
    <name type="scientific">Rattus norvegicus</name>
    <name type="common">Rat</name>
    <dbReference type="NCBI Taxonomy" id="10116"/>
    <lineage>
        <taxon>Eukaryota</taxon>
        <taxon>Metazoa</taxon>
        <taxon>Chordata</taxon>
        <taxon>Craniata</taxon>
        <taxon>Vertebrata</taxon>
        <taxon>Euteleostomi</taxon>
        <taxon>Mammalia</taxon>
        <taxon>Eutheria</taxon>
        <taxon>Euarchontoglires</taxon>
        <taxon>Glires</taxon>
        <taxon>Rodentia</taxon>
        <taxon>Myomorpha</taxon>
        <taxon>Muroidea</taxon>
        <taxon>Muridae</taxon>
        <taxon>Murinae</taxon>
        <taxon>Rattus</taxon>
    </lineage>
</organism>
<evidence type="ECO:0000313" key="11">
    <source>
        <dbReference type="Proteomes" id="UP000002494"/>
    </source>
</evidence>
<dbReference type="RGD" id="1303102">
    <property type="gene designation" value="Slpi-ps1"/>
</dbReference>
<evidence type="ECO:0000256" key="7">
    <source>
        <dbReference type="ARBA" id="ARBA00023157"/>
    </source>
</evidence>
<keyword evidence="7" id="KW-1015">Disulfide bond</keyword>
<evidence type="ECO:0000313" key="12">
    <source>
        <dbReference type="RGD" id="1302977"/>
    </source>
</evidence>
<dbReference type="Gene3D" id="4.10.75.10">
    <property type="entry name" value="Elafin-like"/>
    <property type="match status" value="2"/>
</dbReference>
<reference evidence="10" key="1">
    <citation type="submission" date="2024-01" db="EMBL/GenBank/DDBJ databases">
        <title>GRCr8: a new rat reference genome assembly contstructed from accurate long reads and long range scaffolding.</title>
        <authorList>
            <person name="Doris P.A."/>
            <person name="Kalbfleisch T."/>
            <person name="Li K."/>
            <person name="Howe K."/>
            <person name="Wood J."/>
        </authorList>
    </citation>
    <scope>NUCLEOTIDE SEQUENCE [LARGE SCALE GENOMIC DNA]</scope>
    <source>
        <strain evidence="10">Brown Norway</strain>
    </source>
</reference>
<dbReference type="FunCoup" id="F1LM48">
    <property type="interactions" value="28"/>
</dbReference>
<evidence type="ECO:0000256" key="2">
    <source>
        <dbReference type="ARBA" id="ARBA00022525"/>
    </source>
</evidence>
<dbReference type="PaxDb" id="10116-ENSRNOP00000068452"/>
<feature type="chain" id="PRO_5046213672" evidence="8">
    <location>
        <begin position="26"/>
        <end position="131"/>
    </location>
</feature>
<dbReference type="GO" id="GO:0005615">
    <property type="term" value="C:extracellular space"/>
    <property type="evidence" value="ECO:0000318"/>
    <property type="project" value="GO_Central"/>
</dbReference>
<reference evidence="10" key="2">
    <citation type="submission" date="2025-08" db="UniProtKB">
        <authorList>
            <consortium name="Ensembl"/>
        </authorList>
    </citation>
    <scope>IDENTIFICATION</scope>
    <source>
        <strain evidence="10">Brown Norway</strain>
    </source>
</reference>
<accession>F1LM48</accession>
<keyword evidence="11" id="KW-1185">Reference proteome</keyword>
<gene>
    <name evidence="12" type="primary">Slpi-ps2</name>
    <name evidence="10 13" type="synonym">Slpi-ps1</name>
</gene>
<dbReference type="InterPro" id="IPR036645">
    <property type="entry name" value="Elafin-like_sf"/>
</dbReference>
<evidence type="ECO:0000256" key="3">
    <source>
        <dbReference type="ARBA" id="ARBA00022529"/>
    </source>
</evidence>
<evidence type="ECO:0000256" key="4">
    <source>
        <dbReference type="ARBA" id="ARBA00022690"/>
    </source>
</evidence>
<dbReference type="SUPFAM" id="SSF57256">
    <property type="entry name" value="Elafin-like"/>
    <property type="match status" value="2"/>
</dbReference>
<dbReference type="AGR" id="RGD:1302977"/>
<dbReference type="Bgee" id="ENSRNOG00000049280">
    <property type="expression patterns" value="Expressed in esophagus and 2 other cell types or tissues"/>
</dbReference>
<evidence type="ECO:0000256" key="5">
    <source>
        <dbReference type="ARBA" id="ARBA00022729"/>
    </source>
</evidence>
<keyword evidence="4" id="KW-0646">Protease inhibitor</keyword>
<dbReference type="AlphaFoldDB" id="F1LM48"/>
<dbReference type="Reactome" id="R-RNO-6798695">
    <property type="pathway name" value="Neutrophil degranulation"/>
</dbReference>
<keyword evidence="6" id="KW-0044">Antibiotic</keyword>
<dbReference type="Pfam" id="PF00095">
    <property type="entry name" value="WAP"/>
    <property type="match status" value="2"/>
</dbReference>
<dbReference type="GO" id="GO:0004867">
    <property type="term" value="F:serine-type endopeptidase inhibitor activity"/>
    <property type="evidence" value="ECO:0000318"/>
    <property type="project" value="GO_Central"/>
</dbReference>
<dbReference type="RGD" id="1302977">
    <property type="gene designation" value="Slpi-ps2"/>
</dbReference>
<keyword evidence="3" id="KW-0929">Antimicrobial</keyword>
<dbReference type="SMART" id="SM00217">
    <property type="entry name" value="WAP"/>
    <property type="match status" value="2"/>
</dbReference>
<dbReference type="InterPro" id="IPR008197">
    <property type="entry name" value="WAP_dom"/>
</dbReference>
<feature type="domain" description="WAP" evidence="9">
    <location>
        <begin position="29"/>
        <end position="77"/>
    </location>
</feature>
<protein>
    <submittedName>
        <fullName evidence="10">Secretory leukocyte peptidase inhibitor, pseudogene 2</fullName>
    </submittedName>
</protein>
<evidence type="ECO:0000256" key="1">
    <source>
        <dbReference type="ARBA" id="ARBA00004613"/>
    </source>
</evidence>
<dbReference type="STRING" id="10116.ENSRNOP00000068452"/>
<dbReference type="GO" id="GO:0019731">
    <property type="term" value="P:antibacterial humoral response"/>
    <property type="evidence" value="ECO:0000318"/>
    <property type="project" value="GO_Central"/>
</dbReference>
<evidence type="ECO:0000256" key="8">
    <source>
        <dbReference type="SAM" id="SignalP"/>
    </source>
</evidence>
<dbReference type="GO" id="GO:0045087">
    <property type="term" value="P:innate immune response"/>
    <property type="evidence" value="ECO:0000318"/>
    <property type="project" value="GO_Central"/>
</dbReference>
<feature type="signal peptide" evidence="8">
    <location>
        <begin position="1"/>
        <end position="25"/>
    </location>
</feature>
<dbReference type="PROSITE" id="PS51390">
    <property type="entry name" value="WAP"/>
    <property type="match status" value="2"/>
</dbReference>
<dbReference type="InParanoid" id="F1LM48"/>
<dbReference type="HOGENOM" id="CLU_105901_2_1_1"/>
<reference evidence="10" key="3">
    <citation type="submission" date="2025-09" db="UniProtKB">
        <authorList>
            <consortium name="Ensembl"/>
        </authorList>
    </citation>
    <scope>IDENTIFICATION</scope>
    <source>
        <strain evidence="10">Brown Norway</strain>
    </source>
</reference>
<proteinExistence type="predicted"/>
<dbReference type="SMR" id="F1LM48"/>
<dbReference type="PRINTS" id="PR00003">
    <property type="entry name" value="4DISULPHCORE"/>
</dbReference>
<dbReference type="Proteomes" id="UP000002494">
    <property type="component" value="Chromosome 3"/>
</dbReference>
<evidence type="ECO:0000313" key="10">
    <source>
        <dbReference type="Ensembl" id="ENSRNOP00000068452.2"/>
    </source>
</evidence>
<keyword evidence="2" id="KW-0964">Secreted</keyword>
<name>F1LM48_RAT</name>
<dbReference type="eggNOG" id="ENOG502SWIR">
    <property type="taxonomic scope" value="Eukaryota"/>
</dbReference>
<feature type="domain" description="WAP" evidence="9">
    <location>
        <begin position="83"/>
        <end position="131"/>
    </location>
</feature>
<evidence type="ECO:0000313" key="13">
    <source>
        <dbReference type="RGD" id="1303102"/>
    </source>
</evidence>
<keyword evidence="5 8" id="KW-0732">Signal</keyword>
<dbReference type="InterPro" id="IPR050514">
    <property type="entry name" value="WAP_four-disulfide_core"/>
</dbReference>
<dbReference type="Ensembl" id="ENSRNOT00000076624.3">
    <property type="protein sequence ID" value="ENSRNOP00000068452.2"/>
    <property type="gene ID" value="ENSRNOG00000046350.5"/>
</dbReference>